<evidence type="ECO:0000313" key="1">
    <source>
        <dbReference type="EMBL" id="ANI16790.1"/>
    </source>
</evidence>
<protein>
    <submittedName>
        <fullName evidence="1">Uncharacterized protein</fullName>
    </submittedName>
</protein>
<dbReference type="EMBL" id="CP015878">
    <property type="protein sequence ID" value="ANI16790.1"/>
    <property type="molecule type" value="Genomic_DNA"/>
</dbReference>
<reference evidence="1 2" key="1">
    <citation type="submission" date="2016-05" db="EMBL/GenBank/DDBJ databases">
        <title>Genome Sequence of Pseudomonas citronellolis Strain SJTE-3, an Estrogens and Persistent Organic Pollutants degradation strain.</title>
        <authorList>
            <person name="Liang R."/>
        </authorList>
    </citation>
    <scope>NUCLEOTIDE SEQUENCE [LARGE SCALE GENOMIC DNA]</scope>
    <source>
        <strain evidence="1 2">SJTE-3</strain>
    </source>
</reference>
<gene>
    <name evidence="1" type="ORF">A9C11_23705</name>
</gene>
<organism evidence="1 2">
    <name type="scientific">Pseudomonas citronellolis</name>
    <dbReference type="NCBI Taxonomy" id="53408"/>
    <lineage>
        <taxon>Bacteria</taxon>
        <taxon>Pseudomonadati</taxon>
        <taxon>Pseudomonadota</taxon>
        <taxon>Gammaproteobacteria</taxon>
        <taxon>Pseudomonadales</taxon>
        <taxon>Pseudomonadaceae</taxon>
        <taxon>Pseudomonas</taxon>
    </lineage>
</organism>
<dbReference type="AlphaFoldDB" id="A0A1A9KI33"/>
<name>A0A1A9KI33_9PSED</name>
<dbReference type="RefSeq" id="WP_064584043.1">
    <property type="nucleotide sequence ID" value="NZ_CP015878.1"/>
</dbReference>
<proteinExistence type="predicted"/>
<sequence length="102" mass="11444">MNKPTIEELLLQILSTCLLIGSQGKWKATFYTSSLDADVSVSIYRADDTSALGDRVAHAYEYAFIGSDTRGRRRNLTEDEARQNLSMLLTFTQRYLSMEAAA</sequence>
<accession>A0A1A9KI33</accession>
<evidence type="ECO:0000313" key="2">
    <source>
        <dbReference type="Proteomes" id="UP000077748"/>
    </source>
</evidence>
<dbReference type="Proteomes" id="UP000077748">
    <property type="component" value="Chromosome"/>
</dbReference>